<dbReference type="Pfam" id="PF06580">
    <property type="entry name" value="His_kinase"/>
    <property type="match status" value="1"/>
</dbReference>
<organism evidence="4 5">
    <name type="scientific">Gordonia amarae NBRC 15530</name>
    <dbReference type="NCBI Taxonomy" id="1075090"/>
    <lineage>
        <taxon>Bacteria</taxon>
        <taxon>Bacillati</taxon>
        <taxon>Actinomycetota</taxon>
        <taxon>Actinomycetes</taxon>
        <taxon>Mycobacteriales</taxon>
        <taxon>Gordoniaceae</taxon>
        <taxon>Gordonia</taxon>
    </lineage>
</organism>
<dbReference type="RefSeq" id="WP_005193387.1">
    <property type="nucleotide sequence ID" value="NZ_BAED01000075.1"/>
</dbReference>
<dbReference type="PANTHER" id="PTHR34220:SF7">
    <property type="entry name" value="SENSOR HISTIDINE KINASE YPDA"/>
    <property type="match status" value="1"/>
</dbReference>
<dbReference type="GO" id="GO:0000155">
    <property type="term" value="F:phosphorelay sensor kinase activity"/>
    <property type="evidence" value="ECO:0007669"/>
    <property type="project" value="InterPro"/>
</dbReference>
<keyword evidence="4" id="KW-0808">Transferase</keyword>
<dbReference type="Proteomes" id="UP000006023">
    <property type="component" value="Unassembled WGS sequence"/>
</dbReference>
<proteinExistence type="predicted"/>
<dbReference type="STRING" id="1075090.GOAMR_75_00810"/>
<reference evidence="4 5" key="1">
    <citation type="submission" date="2011-11" db="EMBL/GenBank/DDBJ databases">
        <title>Whole genome shotgun sequence of Gordonia amarae NBRC 15530.</title>
        <authorList>
            <person name="Takarada H."/>
            <person name="Hosoyama A."/>
            <person name="Tsuchikane K."/>
            <person name="Katsumata H."/>
            <person name="Yamazaki S."/>
            <person name="Fujita N."/>
        </authorList>
    </citation>
    <scope>NUCLEOTIDE SEQUENCE [LARGE SCALE GENOMIC DNA]</scope>
    <source>
        <strain evidence="4 5">NBRC 15530</strain>
    </source>
</reference>
<dbReference type="GO" id="GO:0016020">
    <property type="term" value="C:membrane"/>
    <property type="evidence" value="ECO:0007669"/>
    <property type="project" value="InterPro"/>
</dbReference>
<evidence type="ECO:0000256" key="1">
    <source>
        <dbReference type="SAM" id="MobiDB-lite"/>
    </source>
</evidence>
<dbReference type="PANTHER" id="PTHR34220">
    <property type="entry name" value="SENSOR HISTIDINE KINASE YPDA"/>
    <property type="match status" value="1"/>
</dbReference>
<evidence type="ECO:0000259" key="2">
    <source>
        <dbReference type="Pfam" id="PF02518"/>
    </source>
</evidence>
<dbReference type="Gene3D" id="3.30.565.10">
    <property type="entry name" value="Histidine kinase-like ATPase, C-terminal domain"/>
    <property type="match status" value="1"/>
</dbReference>
<protein>
    <submittedName>
        <fullName evidence="4">Putative two-component histidine kinase</fullName>
    </submittedName>
</protein>
<evidence type="ECO:0000313" key="4">
    <source>
        <dbReference type="EMBL" id="GAB07921.1"/>
    </source>
</evidence>
<name>G7GWE6_9ACTN</name>
<dbReference type="InterPro" id="IPR003594">
    <property type="entry name" value="HATPase_dom"/>
</dbReference>
<keyword evidence="5" id="KW-1185">Reference proteome</keyword>
<dbReference type="EMBL" id="BAED01000075">
    <property type="protein sequence ID" value="GAB07921.1"/>
    <property type="molecule type" value="Genomic_DNA"/>
</dbReference>
<gene>
    <name evidence="4" type="ORF">GOAMR_75_00810</name>
</gene>
<dbReference type="Pfam" id="PF02518">
    <property type="entry name" value="HATPase_c"/>
    <property type="match status" value="1"/>
</dbReference>
<dbReference type="InterPro" id="IPR036890">
    <property type="entry name" value="HATPase_C_sf"/>
</dbReference>
<feature type="domain" description="Signal transduction histidine kinase internal region" evidence="3">
    <location>
        <begin position="195"/>
        <end position="273"/>
    </location>
</feature>
<dbReference type="AlphaFoldDB" id="G7GWE6"/>
<evidence type="ECO:0000313" key="5">
    <source>
        <dbReference type="Proteomes" id="UP000006023"/>
    </source>
</evidence>
<keyword evidence="4" id="KW-0418">Kinase</keyword>
<comment type="caution">
    <text evidence="4">The sequence shown here is derived from an EMBL/GenBank/DDBJ whole genome shotgun (WGS) entry which is preliminary data.</text>
</comment>
<dbReference type="SUPFAM" id="SSF55874">
    <property type="entry name" value="ATPase domain of HSP90 chaperone/DNA topoisomerase II/histidine kinase"/>
    <property type="match status" value="1"/>
</dbReference>
<dbReference type="InterPro" id="IPR050640">
    <property type="entry name" value="Bact_2-comp_sensor_kinase"/>
</dbReference>
<accession>G7GWE6</accession>
<feature type="domain" description="Histidine kinase/HSP90-like ATPase" evidence="2">
    <location>
        <begin position="291"/>
        <end position="341"/>
    </location>
</feature>
<sequence>MSSALAIALTVAALVVGVAVLMLIRTRHRVTTPTERAVHSTLHTASLAAVSLRVGLTEESARDALGHLRVLTAADAVALYDDTGRRLAHDPVGEEIWDADLLRHADEAAAASLTDQRRVLEGDPCGLETPVRALVAQPLLLGTDDDATIGGVLMVATTRRPGPGTLGAIAEVARYVSSQLELADLDASRARLDRAEVLALRAQISPHFIYNALNTIASFVRTDPARARELILDFADFTRYSFRAAGEYTVLADELRNVDRYLTLERARFGPKLTVKVQAAPEVLNVVLPFLALQPLVENAVRHGVAANGGGTITVIARDEGTDCVITVEDDGVGMDPELLRSGDIDALDGRADLRADNVVSPGFEARRPGAPHTSTGEEVPESQGTHGGGSTARRPEAPHTSTGEEVPESQGTHGGGSTARRPGAPRTSTGERGEGARGGGRESQGAHVGLTNVDHRLRAAFGNDYGLVVDTGIGAGTKVGMRVPKFRAGIRA</sequence>
<feature type="region of interest" description="Disordered" evidence="1">
    <location>
        <begin position="359"/>
        <end position="449"/>
    </location>
</feature>
<dbReference type="eggNOG" id="COG3275">
    <property type="taxonomic scope" value="Bacteria"/>
</dbReference>
<evidence type="ECO:0000259" key="3">
    <source>
        <dbReference type="Pfam" id="PF06580"/>
    </source>
</evidence>
<dbReference type="InterPro" id="IPR010559">
    <property type="entry name" value="Sig_transdc_His_kin_internal"/>
</dbReference>